<keyword evidence="2" id="KW-0597">Phosphoprotein</keyword>
<feature type="compositionally biased region" description="Polar residues" evidence="7">
    <location>
        <begin position="167"/>
        <end position="183"/>
    </location>
</feature>
<feature type="region of interest" description="Disordered" evidence="7">
    <location>
        <begin position="167"/>
        <end position="280"/>
    </location>
</feature>
<dbReference type="EMBL" id="CAKKTJ010000320">
    <property type="protein sequence ID" value="CAH0479799.1"/>
    <property type="molecule type" value="Genomic_DNA"/>
</dbReference>
<keyword evidence="4" id="KW-0547">Nucleotide-binding</keyword>
<dbReference type="InterPro" id="IPR000719">
    <property type="entry name" value="Prot_kinase_dom"/>
</dbReference>
<evidence type="ECO:0000256" key="3">
    <source>
        <dbReference type="ARBA" id="ARBA00022679"/>
    </source>
</evidence>
<dbReference type="PROSITE" id="PS00108">
    <property type="entry name" value="PROTEIN_KINASE_ST"/>
    <property type="match status" value="1"/>
</dbReference>
<evidence type="ECO:0000313" key="11">
    <source>
        <dbReference type="EMBL" id="CAH0479799.1"/>
    </source>
</evidence>
<dbReference type="PANTHER" id="PTHR24351">
    <property type="entry name" value="RIBOSOMAL PROTEIN S6 KINASE"/>
    <property type="match status" value="1"/>
</dbReference>
<evidence type="ECO:0000256" key="4">
    <source>
        <dbReference type="ARBA" id="ARBA00022741"/>
    </source>
</evidence>
<dbReference type="FunFam" id="1.10.510.10:FF:000571">
    <property type="entry name" value="Maternal embryonic leucine zipper kinase"/>
    <property type="match status" value="1"/>
</dbReference>
<dbReference type="Gene3D" id="3.90.70.10">
    <property type="entry name" value="Cysteine proteinases"/>
    <property type="match status" value="1"/>
</dbReference>
<feature type="region of interest" description="Disordered" evidence="7">
    <location>
        <begin position="130"/>
        <end position="151"/>
    </location>
</feature>
<dbReference type="Gene3D" id="1.10.510.10">
    <property type="entry name" value="Transferase(Phosphotransferase) domain 1"/>
    <property type="match status" value="2"/>
</dbReference>
<evidence type="ECO:0000256" key="1">
    <source>
        <dbReference type="ARBA" id="ARBA00022527"/>
    </source>
</evidence>
<dbReference type="SMART" id="SM00133">
    <property type="entry name" value="S_TK_X"/>
    <property type="match status" value="1"/>
</dbReference>
<dbReference type="InterPro" id="IPR017892">
    <property type="entry name" value="Pkinase_C"/>
</dbReference>
<dbReference type="InterPro" id="IPR008271">
    <property type="entry name" value="Ser/Thr_kinase_AS"/>
</dbReference>
<dbReference type="CDD" id="cd05123">
    <property type="entry name" value="STKc_AGC"/>
    <property type="match status" value="1"/>
</dbReference>
<organism evidence="11 12">
    <name type="scientific">Peronospora belbahrii</name>
    <dbReference type="NCBI Taxonomy" id="622444"/>
    <lineage>
        <taxon>Eukaryota</taxon>
        <taxon>Sar</taxon>
        <taxon>Stramenopiles</taxon>
        <taxon>Oomycota</taxon>
        <taxon>Peronosporomycetes</taxon>
        <taxon>Peronosporales</taxon>
        <taxon>Peronosporaceae</taxon>
        <taxon>Peronospora</taxon>
    </lineage>
</organism>
<dbReference type="InterPro" id="IPR000961">
    <property type="entry name" value="AGC-kinase_C"/>
</dbReference>
<dbReference type="PROSITE" id="PS00973">
    <property type="entry name" value="USP_2"/>
    <property type="match status" value="1"/>
</dbReference>
<protein>
    <submittedName>
        <fullName evidence="11">Uncharacterized protein</fullName>
    </submittedName>
</protein>
<feature type="domain" description="USP" evidence="9">
    <location>
        <begin position="368"/>
        <end position="835"/>
    </location>
</feature>
<dbReference type="Pfam" id="PF00069">
    <property type="entry name" value="Pkinase"/>
    <property type="match status" value="1"/>
</dbReference>
<dbReference type="PROSITE" id="PS00972">
    <property type="entry name" value="USP_1"/>
    <property type="match status" value="1"/>
</dbReference>
<dbReference type="SUPFAM" id="SSF54001">
    <property type="entry name" value="Cysteine proteinases"/>
    <property type="match status" value="1"/>
</dbReference>
<dbReference type="InterPro" id="IPR028889">
    <property type="entry name" value="USP"/>
</dbReference>
<evidence type="ECO:0000256" key="2">
    <source>
        <dbReference type="ARBA" id="ARBA00022553"/>
    </source>
</evidence>
<feature type="compositionally biased region" description="Low complexity" evidence="7">
    <location>
        <begin position="184"/>
        <end position="198"/>
    </location>
</feature>
<dbReference type="GO" id="GO:0004674">
    <property type="term" value="F:protein serine/threonine kinase activity"/>
    <property type="evidence" value="ECO:0007669"/>
    <property type="project" value="UniProtKB-KW"/>
</dbReference>
<evidence type="ECO:0000259" key="9">
    <source>
        <dbReference type="PROSITE" id="PS50235"/>
    </source>
</evidence>
<dbReference type="PROSITE" id="PS50235">
    <property type="entry name" value="USP_3"/>
    <property type="match status" value="1"/>
</dbReference>
<comment type="caution">
    <text evidence="11">The sequence shown here is derived from an EMBL/GenBank/DDBJ whole genome shotgun (WGS) entry which is preliminary data.</text>
</comment>
<keyword evidence="1" id="KW-0723">Serine/threonine-protein kinase</keyword>
<proteinExistence type="predicted"/>
<dbReference type="InterPro" id="IPR011009">
    <property type="entry name" value="Kinase-like_dom_sf"/>
</dbReference>
<feature type="compositionally biased region" description="Polar residues" evidence="7">
    <location>
        <begin position="254"/>
        <end position="267"/>
    </location>
</feature>
<dbReference type="SMART" id="SM00220">
    <property type="entry name" value="S_TKc"/>
    <property type="match status" value="1"/>
</dbReference>
<keyword evidence="5" id="KW-0418">Kinase</keyword>
<evidence type="ECO:0000259" key="10">
    <source>
        <dbReference type="PROSITE" id="PS51285"/>
    </source>
</evidence>
<dbReference type="Gene3D" id="3.30.200.20">
    <property type="entry name" value="Phosphorylase Kinase, domain 1"/>
    <property type="match status" value="2"/>
</dbReference>
<dbReference type="InterPro" id="IPR038765">
    <property type="entry name" value="Papain-like_cys_pep_sf"/>
</dbReference>
<dbReference type="FunFam" id="3.30.200.20:FF:000042">
    <property type="entry name" value="Aurora kinase A"/>
    <property type="match status" value="1"/>
</dbReference>
<evidence type="ECO:0000313" key="12">
    <source>
        <dbReference type="Proteomes" id="UP001160483"/>
    </source>
</evidence>
<dbReference type="InterPro" id="IPR001394">
    <property type="entry name" value="Peptidase_C19_UCH"/>
</dbReference>
<feature type="domain" description="Protein kinase" evidence="8">
    <location>
        <begin position="922"/>
        <end position="1156"/>
    </location>
</feature>
<dbReference type="GO" id="GO:0005524">
    <property type="term" value="F:ATP binding"/>
    <property type="evidence" value="ECO:0007669"/>
    <property type="project" value="UniProtKB-KW"/>
</dbReference>
<dbReference type="PROSITE" id="PS50011">
    <property type="entry name" value="PROTEIN_KINASE_DOM"/>
    <property type="match status" value="1"/>
</dbReference>
<dbReference type="Pfam" id="PF00433">
    <property type="entry name" value="Pkinase_C"/>
    <property type="match status" value="1"/>
</dbReference>
<feature type="domain" description="AGC-kinase C-terminal" evidence="10">
    <location>
        <begin position="1157"/>
        <end position="1226"/>
    </location>
</feature>
<dbReference type="PROSITE" id="PS51285">
    <property type="entry name" value="AGC_KINASE_CTER"/>
    <property type="match status" value="1"/>
</dbReference>
<reference evidence="11" key="1">
    <citation type="submission" date="2021-11" db="EMBL/GenBank/DDBJ databases">
        <authorList>
            <person name="Islam A."/>
            <person name="Islam S."/>
            <person name="Flora M.S."/>
            <person name="Rahman M."/>
            <person name="Ziaur R.M."/>
            <person name="Epstein J.H."/>
            <person name="Hassan M."/>
            <person name="Klassen M."/>
            <person name="Woodard K."/>
            <person name="Webb A."/>
            <person name="Webby R.J."/>
            <person name="El Zowalaty M.E."/>
        </authorList>
    </citation>
    <scope>NUCLEOTIDE SEQUENCE</scope>
    <source>
        <strain evidence="11">Pbs3</strain>
    </source>
</reference>
<dbReference type="AlphaFoldDB" id="A0AAU9L5E3"/>
<dbReference type="InterPro" id="IPR045270">
    <property type="entry name" value="STKc_AGC"/>
</dbReference>
<keyword evidence="3" id="KW-0808">Transferase</keyword>
<gene>
    <name evidence="11" type="ORF">PBS003_LOCUS6432</name>
</gene>
<accession>A0AAU9L5E3</accession>
<name>A0AAU9L5E3_9STRA</name>
<evidence type="ECO:0000256" key="6">
    <source>
        <dbReference type="ARBA" id="ARBA00022840"/>
    </source>
</evidence>
<dbReference type="Pfam" id="PF00443">
    <property type="entry name" value="UCH"/>
    <property type="match status" value="1"/>
</dbReference>
<dbReference type="GO" id="GO:0004843">
    <property type="term" value="F:cysteine-type deubiquitinase activity"/>
    <property type="evidence" value="ECO:0007669"/>
    <property type="project" value="InterPro"/>
</dbReference>
<keyword evidence="6" id="KW-0067">ATP-binding</keyword>
<dbReference type="Proteomes" id="UP001160483">
    <property type="component" value="Unassembled WGS sequence"/>
</dbReference>
<dbReference type="CDD" id="cd02257">
    <property type="entry name" value="Peptidase_C19"/>
    <property type="match status" value="1"/>
</dbReference>
<evidence type="ECO:0000256" key="7">
    <source>
        <dbReference type="SAM" id="MobiDB-lite"/>
    </source>
</evidence>
<dbReference type="InterPro" id="IPR018200">
    <property type="entry name" value="USP_CS"/>
</dbReference>
<dbReference type="SUPFAM" id="SSF56112">
    <property type="entry name" value="Protein kinase-like (PK-like)"/>
    <property type="match status" value="1"/>
</dbReference>
<evidence type="ECO:0000256" key="5">
    <source>
        <dbReference type="ARBA" id="ARBA00022777"/>
    </source>
</evidence>
<evidence type="ECO:0000259" key="8">
    <source>
        <dbReference type="PROSITE" id="PS50011"/>
    </source>
</evidence>
<dbReference type="GO" id="GO:0016579">
    <property type="term" value="P:protein deubiquitination"/>
    <property type="evidence" value="ECO:0007669"/>
    <property type="project" value="InterPro"/>
</dbReference>
<sequence>MVDLSIYCVRNVVLEVTGDDGAITRTTLQRDLVLRKEVGNARLVSGDVVLWVGNGLLTHKDSTLDSMPTRTMRVENNKRRFVFSVPLDTAGRQFYAELKDQMDEKSRAEIRQKKRKIRKQLSQVMGFTPVNTLKSPLKSPSTLPRNPAIKSSITVKRSPLADIRIPQATQVTLPSPSSVTTKGSTSSLTSPLRSPFRSPFRKKARLSQSPSDRIEDFKSPSLRSPAREWLSPARSQKLRSGPTRSDLKRHSSHTLESQSTQNTENGSGSPGEPCRRKPMTGVISKRVRSLQLMMDNESTAKELEVEAKTKITSHFFKTNLPQSSNCGGTTRALDVSMESVATVETDHTDATNTSPDDSVTDGIFRSTHGLLNLGNYCYMNAVVQALAALPEFVEAVQNEENLLKVIRKQPQPSVRVKTMGQLKTVFEEWRHSGDTKHLPLQHALSQLLQLVINGSETSINPEPLKNVMGKSNSIFASHFQQDAHEFLLNLVTEYEKELVEMVREVTEKIQTEATSSPHVQRSSLLTFFRNGTKANENKHEAENKSAEADLELICRLPPAKCFRAELNRTLTCRHCGYSRKQAETFYDFSLDLPYYPAPGLEPTAEQEPQAPPSPERQCFCNLTPVSAGEGNERYYCCPKSSCSYREKLAENEGCAQSPTRMADIGTKSILSTPTNDWLARPAPIELDTLLQKQFETEVLELTCEKCKGGKEAESMYRVKLLPSVLVLHLKRFEVNPHTGALFKRCDPVVPPAVIYPTRSVNSSTSSGQESRYVLKSVIHHLGKSIDEGHYVADVCDAQGQWIRRNDTHESKISEGYALQSYRSQESCYMFFYVKSERISTDEGKENTTFFSIALDLVTMPLCAACCTTKGFNKFHGGQRRLPRPVCKECFRIGKKPVDLSGEPEKLLIRTSGDKKSVSLADFRLLSVIGQGAFGKVLLVRHSTTGKVHAMKIISKKFVIDMDSLHYMKTERDVMTKMRHPFVIGLNYAFQTESKVYLVMEYQPGGELFSYLKEEGTFTEDTVRFYLAEMILALEHLHGHGITHRDLKPENVLISVEGHIKLTDFGLAKEYVEGQDLLTVCGTKEYMAPEMLLGKGYDSAVDWWSLAKLQLPRWLSSEAHSLIKSLLERNVSKRLGGGKSSMFVFKGVQALKRHPFFKPVNWEKMETLRIPPPRVPSISDEADTSNFDKKFTEMPALDMMCEAVIEEHSNLFRGFSFCRQDSITSNPQSPINTAMLLPTIASLVLDGDNIKDINDAIASATSKQAVSP</sequence>